<reference evidence="3 4" key="1">
    <citation type="submission" date="2017-03" db="EMBL/GenBank/DDBJ databases">
        <title>WGS assembly of Porphyra umbilicalis.</title>
        <authorList>
            <person name="Brawley S.H."/>
            <person name="Blouin N.A."/>
            <person name="Ficko-Blean E."/>
            <person name="Wheeler G.L."/>
            <person name="Lohr M."/>
            <person name="Goodson H.V."/>
            <person name="Jenkins J.W."/>
            <person name="Blaby-Haas C.E."/>
            <person name="Helliwell K.E."/>
            <person name="Chan C."/>
            <person name="Marriage T."/>
            <person name="Bhattacharya D."/>
            <person name="Klein A.S."/>
            <person name="Badis Y."/>
            <person name="Brodie J."/>
            <person name="Cao Y."/>
            <person name="Collen J."/>
            <person name="Dittami S.M."/>
            <person name="Gachon C.M."/>
            <person name="Green B.R."/>
            <person name="Karpowicz S."/>
            <person name="Kim J.W."/>
            <person name="Kudahl U."/>
            <person name="Lin S."/>
            <person name="Michel G."/>
            <person name="Mittag M."/>
            <person name="Olson B.J."/>
            <person name="Pangilinan J."/>
            <person name="Peng Y."/>
            <person name="Qiu H."/>
            <person name="Shu S."/>
            <person name="Singer J.T."/>
            <person name="Smith A.G."/>
            <person name="Sprecher B.N."/>
            <person name="Wagner V."/>
            <person name="Wang W."/>
            <person name="Wang Z.-Y."/>
            <person name="Yan J."/>
            <person name="Yarish C."/>
            <person name="Zoeuner-Riek S."/>
            <person name="Zhuang Y."/>
            <person name="Zou Y."/>
            <person name="Lindquist E.A."/>
            <person name="Grimwood J."/>
            <person name="Barry K."/>
            <person name="Rokhsar D.S."/>
            <person name="Schmutz J."/>
            <person name="Stiller J.W."/>
            <person name="Grossman A.R."/>
            <person name="Prochnik S.E."/>
        </authorList>
    </citation>
    <scope>NUCLEOTIDE SEQUENCE [LARGE SCALE GENOMIC DNA]</scope>
    <source>
        <strain evidence="3">4086291</strain>
    </source>
</reference>
<name>A0A1X6NW48_PORUM</name>
<feature type="region of interest" description="Disordered" evidence="1">
    <location>
        <begin position="185"/>
        <end position="214"/>
    </location>
</feature>
<evidence type="ECO:0000256" key="1">
    <source>
        <dbReference type="SAM" id="MobiDB-lite"/>
    </source>
</evidence>
<evidence type="ECO:0008006" key="5">
    <source>
        <dbReference type="Google" id="ProtNLM"/>
    </source>
</evidence>
<sequence>MAVLLAVLLGVAAVMAAAAATRSARRTGRHASVAVLVNPPPSPLPPASSSPTGADADGGAGGDGGGDGAPFEAGYDPPLGDGVALPPAWHGALLVDYPALHARLRAAHAVGDWSAGGALVWACPEVKCAGLGDRLRGLGFAYLLAAATRRALYVTWDEPPLTGVLRGGVIDWVAPPPVAEPLAAAAAAAARRQGRAHKKRERPQPPPPTAVGDPPRLGVLPWWNCHPPLSCGGTPSMPNVSELAGLRPGRRATPAWAADVAAGRVPVTRMDLLTDDLDAATAAAEVIALETRLLPDLSYFALNPHVRASEVFPFEAPTPLSAATRGGAAGAPLPPPPPPLPTATGLGRALTRALFRPTPTLIAAAAPLRASLAAAAAAAGTPPGVYYAVHVRTGLDFGEDLVGRAPTDWPATAAALLSCVDALELAHLGRAAPPLPVNRSGGRNGGGGGSDGDRGLLSRWWWGSPPTPPPRRRAPIFLATDGSAFKEPFATAAAAAGRTVVSAAAKAAHLTHNVGRPGRAAGMAAAFADLLVLGGGTGGLVAGTQSGFVVTADRLFGEGRGVLPAATEECDRRVDMWSRGFKDAVGSLRTAEQIRRRGF</sequence>
<protein>
    <recommendedName>
        <fullName evidence="5">O-fucosyltransferase family protein</fullName>
    </recommendedName>
</protein>
<evidence type="ECO:0000313" key="3">
    <source>
        <dbReference type="EMBL" id="OSX72817.1"/>
    </source>
</evidence>
<feature type="compositionally biased region" description="Pro residues" evidence="1">
    <location>
        <begin position="38"/>
        <end position="48"/>
    </location>
</feature>
<dbReference type="Proteomes" id="UP000218209">
    <property type="component" value="Unassembled WGS sequence"/>
</dbReference>
<feature type="chain" id="PRO_5013095326" description="O-fucosyltransferase family protein" evidence="2">
    <location>
        <begin position="20"/>
        <end position="599"/>
    </location>
</feature>
<feature type="region of interest" description="Disordered" evidence="1">
    <location>
        <begin position="34"/>
        <end position="73"/>
    </location>
</feature>
<accession>A0A1X6NW48</accession>
<feature type="region of interest" description="Disordered" evidence="1">
    <location>
        <begin position="433"/>
        <end position="468"/>
    </location>
</feature>
<gene>
    <name evidence="3" type="ORF">BU14_0403s0018</name>
</gene>
<evidence type="ECO:0000256" key="2">
    <source>
        <dbReference type="SAM" id="SignalP"/>
    </source>
</evidence>
<feature type="compositionally biased region" description="Gly residues" evidence="1">
    <location>
        <begin position="56"/>
        <end position="68"/>
    </location>
</feature>
<evidence type="ECO:0000313" key="4">
    <source>
        <dbReference type="Proteomes" id="UP000218209"/>
    </source>
</evidence>
<dbReference type="AlphaFoldDB" id="A0A1X6NW48"/>
<dbReference type="EMBL" id="KV919037">
    <property type="protein sequence ID" value="OSX72817.1"/>
    <property type="molecule type" value="Genomic_DNA"/>
</dbReference>
<feature type="signal peptide" evidence="2">
    <location>
        <begin position="1"/>
        <end position="19"/>
    </location>
</feature>
<keyword evidence="4" id="KW-1185">Reference proteome</keyword>
<proteinExistence type="predicted"/>
<feature type="compositionally biased region" description="Basic residues" evidence="1">
    <location>
        <begin position="192"/>
        <end position="201"/>
    </location>
</feature>
<keyword evidence="2" id="KW-0732">Signal</keyword>
<organism evidence="3 4">
    <name type="scientific">Porphyra umbilicalis</name>
    <name type="common">Purple laver</name>
    <name type="synonym">Red alga</name>
    <dbReference type="NCBI Taxonomy" id="2786"/>
    <lineage>
        <taxon>Eukaryota</taxon>
        <taxon>Rhodophyta</taxon>
        <taxon>Bangiophyceae</taxon>
        <taxon>Bangiales</taxon>
        <taxon>Bangiaceae</taxon>
        <taxon>Porphyra</taxon>
    </lineage>
</organism>